<evidence type="ECO:0000313" key="2">
    <source>
        <dbReference type="EMBL" id="KAK1574379.1"/>
    </source>
</evidence>
<dbReference type="EMBL" id="JAHLJV010000076">
    <property type="protein sequence ID" value="KAK1574379.1"/>
    <property type="molecule type" value="Genomic_DNA"/>
</dbReference>
<reference evidence="2" key="1">
    <citation type="submission" date="2021-06" db="EMBL/GenBank/DDBJ databases">
        <title>Comparative genomics, transcriptomics and evolutionary studies reveal genomic signatures of adaptation to plant cell wall in hemibiotrophic fungi.</title>
        <authorList>
            <consortium name="DOE Joint Genome Institute"/>
            <person name="Baroncelli R."/>
            <person name="Diaz J.F."/>
            <person name="Benocci T."/>
            <person name="Peng M."/>
            <person name="Battaglia E."/>
            <person name="Haridas S."/>
            <person name="Andreopoulos W."/>
            <person name="Labutti K."/>
            <person name="Pangilinan J."/>
            <person name="Floch G.L."/>
            <person name="Makela M.R."/>
            <person name="Henrissat B."/>
            <person name="Grigoriev I.V."/>
            <person name="Crouch J.A."/>
            <person name="De Vries R.P."/>
            <person name="Sukno S.A."/>
            <person name="Thon M.R."/>
        </authorList>
    </citation>
    <scope>NUCLEOTIDE SEQUENCE</scope>
    <source>
        <strain evidence="2">CBS 125086</strain>
    </source>
</reference>
<feature type="non-terminal residue" evidence="2">
    <location>
        <position position="1"/>
    </location>
</feature>
<accession>A0AAD8V1J5</accession>
<gene>
    <name evidence="2" type="ORF">LY79DRAFT_662219</name>
</gene>
<evidence type="ECO:0000256" key="1">
    <source>
        <dbReference type="SAM" id="MobiDB-lite"/>
    </source>
</evidence>
<organism evidence="2 3">
    <name type="scientific">Colletotrichum navitas</name>
    <dbReference type="NCBI Taxonomy" id="681940"/>
    <lineage>
        <taxon>Eukaryota</taxon>
        <taxon>Fungi</taxon>
        <taxon>Dikarya</taxon>
        <taxon>Ascomycota</taxon>
        <taxon>Pezizomycotina</taxon>
        <taxon>Sordariomycetes</taxon>
        <taxon>Hypocreomycetidae</taxon>
        <taxon>Glomerellales</taxon>
        <taxon>Glomerellaceae</taxon>
        <taxon>Colletotrichum</taxon>
        <taxon>Colletotrichum graminicola species complex</taxon>
    </lineage>
</organism>
<feature type="region of interest" description="Disordered" evidence="1">
    <location>
        <begin position="187"/>
        <end position="229"/>
    </location>
</feature>
<feature type="region of interest" description="Disordered" evidence="1">
    <location>
        <begin position="1"/>
        <end position="23"/>
    </location>
</feature>
<dbReference type="RefSeq" id="XP_060409906.1">
    <property type="nucleotide sequence ID" value="XM_060562805.1"/>
</dbReference>
<dbReference type="GeneID" id="85447045"/>
<dbReference type="Proteomes" id="UP001230504">
    <property type="component" value="Unassembled WGS sequence"/>
</dbReference>
<keyword evidence="3" id="KW-1185">Reference proteome</keyword>
<evidence type="ECO:0000313" key="3">
    <source>
        <dbReference type="Proteomes" id="UP001230504"/>
    </source>
</evidence>
<name>A0AAD8V1J5_9PEZI</name>
<protein>
    <submittedName>
        <fullName evidence="2">Uncharacterized protein</fullName>
    </submittedName>
</protein>
<sequence>MPDRLPLGEINPNITPPSRKKMGKKLTPIANRRYTATKPIKRVERSYGRQRQVEVLLYLEHHRYPIYPGQRLQQRAGDTPLDPANGLRRPTLREAAAHFKIPFTTVATWYLTSRNNKPMTRLLPLDGSSGRPRPFSLPNIPTPSSLAILQPTSSDSLQAGSVASLHDGTFHTAGLQNKPQNCLPSTLLSSPASSTSTDGLVSPHLPASPLVGSNFHPTASSTSTRPPYPLNTSMGQRGQPEGPILWLARPTVVAG</sequence>
<feature type="compositionally biased region" description="Low complexity" evidence="1">
    <location>
        <begin position="187"/>
        <end position="197"/>
    </location>
</feature>
<proteinExistence type="predicted"/>
<comment type="caution">
    <text evidence="2">The sequence shown here is derived from an EMBL/GenBank/DDBJ whole genome shotgun (WGS) entry which is preliminary data.</text>
</comment>
<dbReference type="AlphaFoldDB" id="A0AAD8V1J5"/>
<feature type="compositionally biased region" description="Polar residues" evidence="1">
    <location>
        <begin position="215"/>
        <end position="229"/>
    </location>
</feature>